<sequence length="15" mass="1645">EIQLRQKACGTPSVD</sequence>
<reference evidence="1" key="2">
    <citation type="submission" date="2018-08" db="UniProtKB">
        <authorList>
            <consortium name="EnsemblPlants"/>
        </authorList>
    </citation>
    <scope>IDENTIFICATION</scope>
    <source>
        <strain evidence="1">Yugu1</strain>
    </source>
</reference>
<protein>
    <submittedName>
        <fullName evidence="1">Uncharacterized protein</fullName>
    </submittedName>
</protein>
<organism evidence="1 2">
    <name type="scientific">Setaria italica</name>
    <name type="common">Foxtail millet</name>
    <name type="synonym">Panicum italicum</name>
    <dbReference type="NCBI Taxonomy" id="4555"/>
    <lineage>
        <taxon>Eukaryota</taxon>
        <taxon>Viridiplantae</taxon>
        <taxon>Streptophyta</taxon>
        <taxon>Embryophyta</taxon>
        <taxon>Tracheophyta</taxon>
        <taxon>Spermatophyta</taxon>
        <taxon>Magnoliopsida</taxon>
        <taxon>Liliopsida</taxon>
        <taxon>Poales</taxon>
        <taxon>Poaceae</taxon>
        <taxon>PACMAD clade</taxon>
        <taxon>Panicoideae</taxon>
        <taxon>Panicodae</taxon>
        <taxon>Paniceae</taxon>
        <taxon>Cenchrinae</taxon>
        <taxon>Setaria</taxon>
    </lineage>
</organism>
<reference evidence="2" key="1">
    <citation type="journal article" date="2012" name="Nat. Biotechnol.">
        <title>Reference genome sequence of the model plant Setaria.</title>
        <authorList>
            <person name="Bennetzen J.L."/>
            <person name="Schmutz J."/>
            <person name="Wang H."/>
            <person name="Percifield R."/>
            <person name="Hawkins J."/>
            <person name="Pontaroli A.C."/>
            <person name="Estep M."/>
            <person name="Feng L."/>
            <person name="Vaughn J.N."/>
            <person name="Grimwood J."/>
            <person name="Jenkins J."/>
            <person name="Barry K."/>
            <person name="Lindquist E."/>
            <person name="Hellsten U."/>
            <person name="Deshpande S."/>
            <person name="Wang X."/>
            <person name="Wu X."/>
            <person name="Mitros T."/>
            <person name="Triplett J."/>
            <person name="Yang X."/>
            <person name="Ye C.Y."/>
            <person name="Mauro-Herrera M."/>
            <person name="Wang L."/>
            <person name="Li P."/>
            <person name="Sharma M."/>
            <person name="Sharma R."/>
            <person name="Ronald P.C."/>
            <person name="Panaud O."/>
            <person name="Kellogg E.A."/>
            <person name="Brutnell T.P."/>
            <person name="Doust A.N."/>
            <person name="Tuskan G.A."/>
            <person name="Rokhsar D."/>
            <person name="Devos K.M."/>
        </authorList>
    </citation>
    <scope>NUCLEOTIDE SEQUENCE [LARGE SCALE GENOMIC DNA]</scope>
    <source>
        <strain evidence="2">cv. Yugu1</strain>
    </source>
</reference>
<dbReference type="InParanoid" id="A0A0Q3V192"/>
<evidence type="ECO:0000313" key="1">
    <source>
        <dbReference type="EnsemblPlants" id="KQK98050"/>
    </source>
</evidence>
<dbReference type="EMBL" id="AGNK02004428">
    <property type="status" value="NOT_ANNOTATED_CDS"/>
    <property type="molecule type" value="Genomic_DNA"/>
</dbReference>
<evidence type="ECO:0000313" key="2">
    <source>
        <dbReference type="Proteomes" id="UP000004995"/>
    </source>
</evidence>
<accession>A0A0Q3V192</accession>
<proteinExistence type="predicted"/>
<keyword evidence="2" id="KW-1185">Reference proteome</keyword>
<dbReference type="Gramene" id="KQK98050">
    <property type="protein sequence ID" value="KQK98050"/>
    <property type="gene ID" value="SETIT_0119171mg"/>
</dbReference>
<dbReference type="Proteomes" id="UP000004995">
    <property type="component" value="Unassembled WGS sequence"/>
</dbReference>
<name>A0A0Q3V192_SETIT</name>
<dbReference type="EnsemblPlants" id="KQK98050">
    <property type="protein sequence ID" value="KQK98050"/>
    <property type="gene ID" value="SETIT_0119171mg"/>
</dbReference>